<keyword evidence="5 6" id="KW-0413">Isomerase</keyword>
<comment type="pathway">
    <text evidence="6 7">Carbohydrate biosynthesis; gluconeogenesis.</text>
</comment>
<dbReference type="CDD" id="cd00311">
    <property type="entry name" value="TIM"/>
    <property type="match status" value="1"/>
</dbReference>
<evidence type="ECO:0000256" key="7">
    <source>
        <dbReference type="RuleBase" id="RU363013"/>
    </source>
</evidence>
<comment type="pathway">
    <text evidence="6 7">Carbohydrate degradation; glycolysis; D-glyceraldehyde 3-phosphate from glycerone phosphate: step 1/1.</text>
</comment>
<feature type="compositionally biased region" description="Basic and acidic residues" evidence="8">
    <location>
        <begin position="1"/>
        <end position="12"/>
    </location>
</feature>
<dbReference type="GO" id="GO:0004807">
    <property type="term" value="F:triose-phosphate isomerase activity"/>
    <property type="evidence" value="ECO:0007669"/>
    <property type="project" value="UniProtKB-EC"/>
</dbReference>
<gene>
    <name evidence="6 9" type="primary">tpiA</name>
    <name evidence="9" type="ORF">MXD59_12535</name>
</gene>
<dbReference type="Pfam" id="PF00121">
    <property type="entry name" value="TIM"/>
    <property type="match status" value="1"/>
</dbReference>
<dbReference type="InterPro" id="IPR013785">
    <property type="entry name" value="Aldolase_TIM"/>
</dbReference>
<dbReference type="RefSeq" id="WP_248824829.1">
    <property type="nucleotide sequence ID" value="NZ_JALKFT010000010.1"/>
</dbReference>
<feature type="binding site" evidence="6">
    <location>
        <begin position="260"/>
        <end position="261"/>
    </location>
    <ligand>
        <name>substrate</name>
    </ligand>
</feature>
<dbReference type="EC" id="5.3.1.1" evidence="6 7"/>
<dbReference type="NCBIfam" id="TIGR00419">
    <property type="entry name" value="tim"/>
    <property type="match status" value="1"/>
</dbReference>
<dbReference type="PANTHER" id="PTHR21139:SF42">
    <property type="entry name" value="TRIOSEPHOSPHATE ISOMERASE"/>
    <property type="match status" value="1"/>
</dbReference>
<keyword evidence="3 6" id="KW-0963">Cytoplasm</keyword>
<feature type="region of interest" description="Disordered" evidence="8">
    <location>
        <begin position="1"/>
        <end position="22"/>
    </location>
</feature>
<feature type="binding site" evidence="6">
    <location>
        <position position="239"/>
    </location>
    <ligand>
        <name>substrate</name>
    </ligand>
</feature>
<comment type="caution">
    <text evidence="9">The sequence shown here is derived from an EMBL/GenBank/DDBJ whole genome shotgun (WGS) entry which is preliminary data.</text>
</comment>
<feature type="binding site" evidence="6">
    <location>
        <begin position="31"/>
        <end position="33"/>
    </location>
    <ligand>
        <name>substrate</name>
    </ligand>
</feature>
<comment type="function">
    <text evidence="6">Involved in the gluconeogenesis. Catalyzes stereospecifically the conversion of dihydroxyacetone phosphate (DHAP) to D-glyceraldehyde-3-phosphate (G3P).</text>
</comment>
<proteinExistence type="inferred from homology"/>
<feature type="active site" description="Electrophile" evidence="6">
    <location>
        <position position="121"/>
    </location>
</feature>
<dbReference type="HAMAP" id="MF_00147_B">
    <property type="entry name" value="TIM_B"/>
    <property type="match status" value="1"/>
</dbReference>
<dbReference type="InterPro" id="IPR020861">
    <property type="entry name" value="Triosephosphate_isomerase_AS"/>
</dbReference>
<dbReference type="PROSITE" id="PS00171">
    <property type="entry name" value="TIM_1"/>
    <property type="match status" value="1"/>
</dbReference>
<dbReference type="InterPro" id="IPR000652">
    <property type="entry name" value="Triosephosphate_isomerase"/>
</dbReference>
<evidence type="ECO:0000256" key="5">
    <source>
        <dbReference type="ARBA" id="ARBA00023235"/>
    </source>
</evidence>
<organism evidence="9 10">
    <name type="scientific">Frankia umida</name>
    <dbReference type="NCBI Taxonomy" id="573489"/>
    <lineage>
        <taxon>Bacteria</taxon>
        <taxon>Bacillati</taxon>
        <taxon>Actinomycetota</taxon>
        <taxon>Actinomycetes</taxon>
        <taxon>Frankiales</taxon>
        <taxon>Frankiaceae</taxon>
        <taxon>Frankia</taxon>
    </lineage>
</organism>
<dbReference type="InterPro" id="IPR022896">
    <property type="entry name" value="TrioseP_Isoase_bac/euk"/>
</dbReference>
<evidence type="ECO:0000256" key="8">
    <source>
        <dbReference type="SAM" id="MobiDB-lite"/>
    </source>
</evidence>
<reference evidence="9 10" key="1">
    <citation type="submission" date="2022-04" db="EMBL/GenBank/DDBJ databases">
        <title>Genome diversity in the genus Frankia.</title>
        <authorList>
            <person name="Carlos-Shanley C."/>
            <person name="Hahn D."/>
        </authorList>
    </citation>
    <scope>NUCLEOTIDE SEQUENCE [LARGE SCALE GENOMIC DNA]</scope>
    <source>
        <strain evidence="9 10">Ag45/Mut15</strain>
    </source>
</reference>
<dbReference type="SUPFAM" id="SSF51351">
    <property type="entry name" value="Triosephosphate isomerase (TIM)"/>
    <property type="match status" value="1"/>
</dbReference>
<keyword evidence="2 6" id="KW-0312">Gluconeogenesis</keyword>
<feature type="active site" description="Proton acceptor" evidence="6">
    <location>
        <position position="193"/>
    </location>
</feature>
<comment type="subcellular location">
    <subcellularLocation>
        <location evidence="6 7">Cytoplasm</location>
    </subcellularLocation>
</comment>
<comment type="similarity">
    <text evidence="1 6 7">Belongs to the triosephosphate isomerase family.</text>
</comment>
<sequence>MALGRGRTEKGRTVSAKPTTGSGRRTLVAGNWKMNLNHLEAIALTQKVAFDLKPAELEAVDVVVIPPFTDLRSVQTLIDGDKLKLAYGAQDLSAHASGAHTGDIAGSMLAKLGCSYVVVGHSERRADHHEDDATVAAKAKAAFAVGITPILCVGEVEAIRVAGTHVEHVLGQLAGSLAGITAEQATSIVIAYEPVWAIGTGRTASAQDAQDMCAAIRGKLADLYTGTIAAGIRVLYGGSVKAANAGELFTMPDIDGGLVGGASLLADDFVGIVRSSPTG</sequence>
<evidence type="ECO:0000256" key="2">
    <source>
        <dbReference type="ARBA" id="ARBA00022432"/>
    </source>
</evidence>
<dbReference type="PROSITE" id="PS51440">
    <property type="entry name" value="TIM_2"/>
    <property type="match status" value="1"/>
</dbReference>
<comment type="catalytic activity">
    <reaction evidence="6 7">
        <text>D-glyceraldehyde 3-phosphate = dihydroxyacetone phosphate</text>
        <dbReference type="Rhea" id="RHEA:18585"/>
        <dbReference type="ChEBI" id="CHEBI:57642"/>
        <dbReference type="ChEBI" id="CHEBI:59776"/>
        <dbReference type="EC" id="5.3.1.1"/>
    </reaction>
</comment>
<dbReference type="Proteomes" id="UP001201873">
    <property type="component" value="Unassembled WGS sequence"/>
</dbReference>
<comment type="subunit">
    <text evidence="6 7">Homodimer.</text>
</comment>
<keyword evidence="10" id="KW-1185">Reference proteome</keyword>
<evidence type="ECO:0000256" key="6">
    <source>
        <dbReference type="HAMAP-Rule" id="MF_00147"/>
    </source>
</evidence>
<evidence type="ECO:0000313" key="9">
    <source>
        <dbReference type="EMBL" id="MCK9876594.1"/>
    </source>
</evidence>
<evidence type="ECO:0000256" key="4">
    <source>
        <dbReference type="ARBA" id="ARBA00023152"/>
    </source>
</evidence>
<accession>A0ABT0JZ81</accession>
<keyword evidence="4 6" id="KW-0324">Glycolysis</keyword>
<feature type="binding site" evidence="6">
    <location>
        <position position="199"/>
    </location>
    <ligand>
        <name>substrate</name>
    </ligand>
</feature>
<name>A0ABT0JZ81_9ACTN</name>
<dbReference type="EMBL" id="JALKFT010000010">
    <property type="protein sequence ID" value="MCK9876594.1"/>
    <property type="molecule type" value="Genomic_DNA"/>
</dbReference>
<dbReference type="PANTHER" id="PTHR21139">
    <property type="entry name" value="TRIOSEPHOSPHATE ISOMERASE"/>
    <property type="match status" value="1"/>
</dbReference>
<evidence type="ECO:0000256" key="1">
    <source>
        <dbReference type="ARBA" id="ARBA00007422"/>
    </source>
</evidence>
<evidence type="ECO:0000313" key="10">
    <source>
        <dbReference type="Proteomes" id="UP001201873"/>
    </source>
</evidence>
<protein>
    <recommendedName>
        <fullName evidence="6 7">Triosephosphate isomerase</fullName>
        <shortName evidence="6">TIM</shortName>
        <shortName evidence="6">TPI</shortName>
        <ecNumber evidence="6 7">5.3.1.1</ecNumber>
    </recommendedName>
    <alternativeName>
        <fullName evidence="6">Triose-phosphate isomerase</fullName>
    </alternativeName>
</protein>
<dbReference type="InterPro" id="IPR035990">
    <property type="entry name" value="TIM_sf"/>
</dbReference>
<dbReference type="Gene3D" id="3.20.20.70">
    <property type="entry name" value="Aldolase class I"/>
    <property type="match status" value="1"/>
</dbReference>
<evidence type="ECO:0000256" key="3">
    <source>
        <dbReference type="ARBA" id="ARBA00022490"/>
    </source>
</evidence>